<dbReference type="SUPFAM" id="SSF81296">
    <property type="entry name" value="E set domains"/>
    <property type="match status" value="1"/>
</dbReference>
<sequence>MTSNGLAPTITYTGTDISAQSPGGVFTISGSGFVGTRLVRVSGTSAAFTVLSDTSLRITMPTGLIGISGPIYVEKAEGSRNSEDWVIGTA</sequence>
<gene>
    <name evidence="2" type="ORF">UFOPK2782_00972</name>
</gene>
<name>A0A6J6T431_9ZZZZ</name>
<evidence type="ECO:0000313" key="2">
    <source>
        <dbReference type="EMBL" id="CAB4741932.1"/>
    </source>
</evidence>
<accession>A0A6J6T431</accession>
<protein>
    <submittedName>
        <fullName evidence="2">Unannotated protein</fullName>
    </submittedName>
</protein>
<dbReference type="Gene3D" id="2.60.40.10">
    <property type="entry name" value="Immunoglobulins"/>
    <property type="match status" value="1"/>
</dbReference>
<feature type="domain" description="IPT/TIG" evidence="1">
    <location>
        <begin position="16"/>
        <end position="74"/>
    </location>
</feature>
<organism evidence="2">
    <name type="scientific">freshwater metagenome</name>
    <dbReference type="NCBI Taxonomy" id="449393"/>
    <lineage>
        <taxon>unclassified sequences</taxon>
        <taxon>metagenomes</taxon>
        <taxon>ecological metagenomes</taxon>
    </lineage>
</organism>
<dbReference type="InterPro" id="IPR013783">
    <property type="entry name" value="Ig-like_fold"/>
</dbReference>
<dbReference type="AlphaFoldDB" id="A0A6J6T431"/>
<reference evidence="2" key="1">
    <citation type="submission" date="2020-05" db="EMBL/GenBank/DDBJ databases">
        <authorList>
            <person name="Chiriac C."/>
            <person name="Salcher M."/>
            <person name="Ghai R."/>
            <person name="Kavagutti S V."/>
        </authorList>
    </citation>
    <scope>NUCLEOTIDE SEQUENCE</scope>
</reference>
<dbReference type="InterPro" id="IPR014756">
    <property type="entry name" value="Ig_E-set"/>
</dbReference>
<dbReference type="Pfam" id="PF01833">
    <property type="entry name" value="TIG"/>
    <property type="match status" value="1"/>
</dbReference>
<dbReference type="InterPro" id="IPR002909">
    <property type="entry name" value="IPT_dom"/>
</dbReference>
<evidence type="ECO:0000259" key="1">
    <source>
        <dbReference type="Pfam" id="PF01833"/>
    </source>
</evidence>
<proteinExistence type="predicted"/>
<dbReference type="EMBL" id="CAEZYS010000147">
    <property type="protein sequence ID" value="CAB4741932.1"/>
    <property type="molecule type" value="Genomic_DNA"/>
</dbReference>